<comment type="caution">
    <text evidence="2">The sequence shown here is derived from an EMBL/GenBank/DDBJ whole genome shotgun (WGS) entry which is preliminary data.</text>
</comment>
<reference evidence="2 3" key="1">
    <citation type="journal article" date="2019" name="Int. J. Syst. Evol. Microbiol.">
        <title>The Global Catalogue of Microorganisms (GCM) 10K type strain sequencing project: providing services to taxonomists for standard genome sequencing and annotation.</title>
        <authorList>
            <consortium name="The Broad Institute Genomics Platform"/>
            <consortium name="The Broad Institute Genome Sequencing Center for Infectious Disease"/>
            <person name="Wu L."/>
            <person name="Ma J."/>
        </authorList>
    </citation>
    <scope>NUCLEOTIDE SEQUENCE [LARGE SCALE GENOMIC DNA]</scope>
    <source>
        <strain evidence="2 3">JCM 17504</strain>
    </source>
</reference>
<dbReference type="EMBL" id="BAABKX010000026">
    <property type="protein sequence ID" value="GAA5063528.1"/>
    <property type="molecule type" value="Genomic_DNA"/>
</dbReference>
<keyword evidence="3" id="KW-1185">Reference proteome</keyword>
<gene>
    <name evidence="2" type="ORF">GCM10025751_52110</name>
</gene>
<sequence length="42" mass="4730">MAGYDSWYMWGQIVLYAEMVIAVLLTVFALYMAFSGQAGFLT</sequence>
<keyword evidence="1" id="KW-0472">Membrane</keyword>
<name>A0AAV3UQK9_9EURY</name>
<organism evidence="2 3">
    <name type="scientific">Haladaptatus pallidirubidus</name>
    <dbReference type="NCBI Taxonomy" id="1008152"/>
    <lineage>
        <taxon>Archaea</taxon>
        <taxon>Methanobacteriati</taxon>
        <taxon>Methanobacteriota</taxon>
        <taxon>Stenosarchaea group</taxon>
        <taxon>Halobacteria</taxon>
        <taxon>Halobacteriales</taxon>
        <taxon>Haladaptataceae</taxon>
        <taxon>Haladaptatus</taxon>
    </lineage>
</organism>
<keyword evidence="1" id="KW-0812">Transmembrane</keyword>
<dbReference type="Proteomes" id="UP001501729">
    <property type="component" value="Unassembled WGS sequence"/>
</dbReference>
<dbReference type="AlphaFoldDB" id="A0AAV3UQK9"/>
<feature type="transmembrane region" description="Helical" evidence="1">
    <location>
        <begin position="13"/>
        <end position="34"/>
    </location>
</feature>
<proteinExistence type="predicted"/>
<dbReference type="RefSeq" id="WP_345413240.1">
    <property type="nucleotide sequence ID" value="NZ_BAABKX010000026.1"/>
</dbReference>
<keyword evidence="1" id="KW-1133">Transmembrane helix</keyword>
<evidence type="ECO:0000256" key="1">
    <source>
        <dbReference type="SAM" id="Phobius"/>
    </source>
</evidence>
<evidence type="ECO:0000313" key="3">
    <source>
        <dbReference type="Proteomes" id="UP001501729"/>
    </source>
</evidence>
<protein>
    <submittedName>
        <fullName evidence="2">Uncharacterized protein</fullName>
    </submittedName>
</protein>
<evidence type="ECO:0000313" key="2">
    <source>
        <dbReference type="EMBL" id="GAA5063528.1"/>
    </source>
</evidence>
<accession>A0AAV3UQK9</accession>